<protein>
    <recommendedName>
        <fullName evidence="2">LiaI-LiaF-like transmembrane region domain-containing protein</fullName>
    </recommendedName>
</protein>
<feature type="domain" description="LiaI-LiaF-like transmembrane region" evidence="2">
    <location>
        <begin position="1"/>
        <end position="36"/>
    </location>
</feature>
<dbReference type="EMBL" id="BARU01009848">
    <property type="protein sequence ID" value="GAH42380.1"/>
    <property type="molecule type" value="Genomic_DNA"/>
</dbReference>
<proteinExistence type="predicted"/>
<keyword evidence="1" id="KW-0812">Transmembrane</keyword>
<sequence>ILIAVGLIIWLSNLGVIHVAWRRDWPVILIVIGIIGLVKHIFKK</sequence>
<comment type="caution">
    <text evidence="3">The sequence shown here is derived from an EMBL/GenBank/DDBJ whole genome shotgun (WGS) entry which is preliminary data.</text>
</comment>
<gene>
    <name evidence="3" type="ORF">S03H2_18934</name>
</gene>
<feature type="non-terminal residue" evidence="3">
    <location>
        <position position="1"/>
    </location>
</feature>
<evidence type="ECO:0000259" key="2">
    <source>
        <dbReference type="Pfam" id="PF18917"/>
    </source>
</evidence>
<organism evidence="3">
    <name type="scientific">marine sediment metagenome</name>
    <dbReference type="NCBI Taxonomy" id="412755"/>
    <lineage>
        <taxon>unclassified sequences</taxon>
        <taxon>metagenomes</taxon>
        <taxon>ecological metagenomes</taxon>
    </lineage>
</organism>
<dbReference type="Pfam" id="PF18917">
    <property type="entry name" value="LiaI-LiaF-like_TM1"/>
    <property type="match status" value="1"/>
</dbReference>
<feature type="transmembrane region" description="Helical" evidence="1">
    <location>
        <begin position="25"/>
        <end position="42"/>
    </location>
</feature>
<evidence type="ECO:0000256" key="1">
    <source>
        <dbReference type="SAM" id="Phobius"/>
    </source>
</evidence>
<name>X1GC23_9ZZZZ</name>
<accession>X1GC23</accession>
<reference evidence="3" key="1">
    <citation type="journal article" date="2014" name="Front. Microbiol.">
        <title>High frequency of phylogenetically diverse reductive dehalogenase-homologous genes in deep subseafloor sedimentary metagenomes.</title>
        <authorList>
            <person name="Kawai M."/>
            <person name="Futagami T."/>
            <person name="Toyoda A."/>
            <person name="Takaki Y."/>
            <person name="Nishi S."/>
            <person name="Hori S."/>
            <person name="Arai W."/>
            <person name="Tsubouchi T."/>
            <person name="Morono Y."/>
            <person name="Uchiyama I."/>
            <person name="Ito T."/>
            <person name="Fujiyama A."/>
            <person name="Inagaki F."/>
            <person name="Takami H."/>
        </authorList>
    </citation>
    <scope>NUCLEOTIDE SEQUENCE</scope>
    <source>
        <strain evidence="3">Expedition CK06-06</strain>
    </source>
</reference>
<keyword evidence="1" id="KW-1133">Transmembrane helix</keyword>
<dbReference type="AlphaFoldDB" id="X1GC23"/>
<dbReference type="InterPro" id="IPR043726">
    <property type="entry name" value="LiaI-LiaF-like_TM1"/>
</dbReference>
<evidence type="ECO:0000313" key="3">
    <source>
        <dbReference type="EMBL" id="GAH42380.1"/>
    </source>
</evidence>
<keyword evidence="1" id="KW-0472">Membrane</keyword>